<evidence type="ECO:0000256" key="2">
    <source>
        <dbReference type="ARBA" id="ARBA00001946"/>
    </source>
</evidence>
<organism evidence="12 13">
    <name type="scientific">phage Lak_Megaphage_Sonny</name>
    <dbReference type="NCBI Taxonomy" id="3109229"/>
    <lineage>
        <taxon>Viruses</taxon>
        <taxon>Duplodnaviria</taxon>
        <taxon>Heunggongvirae</taxon>
        <taxon>Uroviricota</taxon>
        <taxon>Caudoviricetes</taxon>
        <taxon>Caudoviricetes code 15 clade</taxon>
    </lineage>
</organism>
<comment type="cofactor">
    <cofactor evidence="2">
        <name>Mg(2+)</name>
        <dbReference type="ChEBI" id="CHEBI:18420"/>
    </cofactor>
</comment>
<proteinExistence type="inferred from homology"/>
<name>A0ABZ0Z2H8_9CAUD</name>
<keyword evidence="6" id="KW-0067">ATP-binding</keyword>
<evidence type="ECO:0000256" key="8">
    <source>
        <dbReference type="ARBA" id="ARBA00023125"/>
    </source>
</evidence>
<evidence type="ECO:0000313" key="13">
    <source>
        <dbReference type="Proteomes" id="UP001358193"/>
    </source>
</evidence>
<dbReference type="InterPro" id="IPR001154">
    <property type="entry name" value="TopoII_euk"/>
</dbReference>
<dbReference type="PRINTS" id="PR01158">
    <property type="entry name" value="TOPISMRASEII"/>
</dbReference>
<protein>
    <recommendedName>
        <fullName evidence="4">DNA topoisomerase (ATP-hydrolyzing)</fullName>
        <ecNumber evidence="4">5.6.2.2</ecNumber>
    </recommendedName>
</protein>
<dbReference type="Proteomes" id="UP001358193">
    <property type="component" value="Segment"/>
</dbReference>
<dbReference type="Gene3D" id="3.30.1360.40">
    <property type="match status" value="1"/>
</dbReference>
<dbReference type="InterPro" id="IPR013757">
    <property type="entry name" value="Topo_IIA_A_a_sf"/>
</dbReference>
<keyword evidence="13" id="KW-1185">Reference proteome</keyword>
<evidence type="ECO:0000259" key="11">
    <source>
        <dbReference type="PROSITE" id="PS52040"/>
    </source>
</evidence>
<dbReference type="InterPro" id="IPR013758">
    <property type="entry name" value="Topo_IIA_A/C_ab"/>
</dbReference>
<evidence type="ECO:0000313" key="12">
    <source>
        <dbReference type="EMBL" id="WQJ53234.1"/>
    </source>
</evidence>
<sequence>MPIKRKIGNLDCNLKTNVNYGQVQRDISEFLNNEYKRFSIYVAENRCCPSLIDGLKTGARKLMHAAFIGGLKDGSERKVPTLVGDCYIHSAYLHGDQSLVGTIITLGAYFSDNLNPIDIVGQGGSLRAPNAVAAPRYLFCKLSKYAKLYKIDEDLLEYVYDEGEYLEPTYFLPVIPLTLCKNSEGLAPGYRFCCFSYNPIDIIDACQEVIKNGKVKTTIRPYVRGIKQDKFTLDKETGRWWNIGEWKVDEKNDILQITDLPYDVSFEKFEKKLNAYIEKQYIKEWKNFSHDEIIDYRILFNKGKISKEVNVSNIEAFLKKFMLQTIIPEDMLYVLDENKKVRHFANKEELLIYFVKIRLAKYNDRKNKLVKVKEKQLDDNKNLCKFIELVTSGKLKINNRKMSDIKEDLKKYELPESLLQIQISKLTEEEKNEILKRSDTIQEELEYIKNTTIEQMYIDDLKKLKKELEKDFQ</sequence>
<dbReference type="InterPro" id="IPR002205">
    <property type="entry name" value="Topo_IIA_dom_A"/>
</dbReference>
<comment type="catalytic activity">
    <reaction evidence="1 10">
        <text>ATP-dependent breakage, passage and rejoining of double-stranded DNA.</text>
        <dbReference type="EC" id="5.6.2.2"/>
    </reaction>
</comment>
<evidence type="ECO:0000256" key="4">
    <source>
        <dbReference type="ARBA" id="ARBA00012895"/>
    </source>
</evidence>
<dbReference type="InterPro" id="IPR050634">
    <property type="entry name" value="DNA_Topoisomerase_II"/>
</dbReference>
<comment type="similarity">
    <text evidence="3">Belongs to the type II topoisomerase family.</text>
</comment>
<evidence type="ECO:0000256" key="1">
    <source>
        <dbReference type="ARBA" id="ARBA00000185"/>
    </source>
</evidence>
<feature type="active site" description="O-(5'-phospho-DNA)-tyrosine intermediate" evidence="10">
    <location>
        <position position="137"/>
    </location>
</feature>
<evidence type="ECO:0000256" key="9">
    <source>
        <dbReference type="ARBA" id="ARBA00023235"/>
    </source>
</evidence>
<keyword evidence="7 10" id="KW-0799">Topoisomerase</keyword>
<dbReference type="Pfam" id="PF00521">
    <property type="entry name" value="DNA_topoisoIV"/>
    <property type="match status" value="1"/>
</dbReference>
<dbReference type="Gene3D" id="3.90.199.10">
    <property type="entry name" value="Topoisomerase II, domain 5"/>
    <property type="match status" value="1"/>
</dbReference>
<dbReference type="SUPFAM" id="SSF56719">
    <property type="entry name" value="Type II DNA topoisomerase"/>
    <property type="match status" value="1"/>
</dbReference>
<keyword evidence="8 10" id="KW-0238">DNA-binding</keyword>
<accession>A0ABZ0Z2H8</accession>
<dbReference type="EC" id="5.6.2.2" evidence="4"/>
<evidence type="ECO:0000256" key="5">
    <source>
        <dbReference type="ARBA" id="ARBA00022741"/>
    </source>
</evidence>
<dbReference type="InterPro" id="IPR013760">
    <property type="entry name" value="Topo_IIA-like_dom_sf"/>
</dbReference>
<dbReference type="PANTHER" id="PTHR10169">
    <property type="entry name" value="DNA TOPOISOMERASE/GYRASE"/>
    <property type="match status" value="1"/>
</dbReference>
<dbReference type="PROSITE" id="PS52040">
    <property type="entry name" value="TOPO_IIA"/>
    <property type="match status" value="1"/>
</dbReference>
<keyword evidence="9 10" id="KW-0413">Isomerase</keyword>
<dbReference type="EMBL" id="OR769223">
    <property type="protein sequence ID" value="WQJ53234.1"/>
    <property type="molecule type" value="Genomic_DNA"/>
</dbReference>
<evidence type="ECO:0000256" key="10">
    <source>
        <dbReference type="PROSITE-ProRule" id="PRU01384"/>
    </source>
</evidence>
<dbReference type="Gene3D" id="1.10.268.10">
    <property type="entry name" value="Topoisomerase, domain 3"/>
    <property type="match status" value="1"/>
</dbReference>
<evidence type="ECO:0000256" key="7">
    <source>
        <dbReference type="ARBA" id="ARBA00023029"/>
    </source>
</evidence>
<evidence type="ECO:0000256" key="3">
    <source>
        <dbReference type="ARBA" id="ARBA00011080"/>
    </source>
</evidence>
<keyword evidence="5" id="KW-0547">Nucleotide-binding</keyword>
<feature type="domain" description="Topo IIA-type catalytic" evidence="11">
    <location>
        <begin position="48"/>
        <end position="461"/>
    </location>
</feature>
<dbReference type="SMART" id="SM00434">
    <property type="entry name" value="TOP4c"/>
    <property type="match status" value="1"/>
</dbReference>
<reference evidence="12 13" key="1">
    <citation type="submission" date="2023-11" db="EMBL/GenBank/DDBJ databases">
        <authorList>
            <person name="Cook R."/>
            <person name="Crisci M."/>
            <person name="Pye H."/>
            <person name="Adriaenssens E."/>
            <person name="Santini J."/>
        </authorList>
    </citation>
    <scope>NUCLEOTIDE SEQUENCE [LARGE SCALE GENOMIC DNA]</scope>
    <source>
        <strain evidence="12">Lak_Megaphage_Sonny</strain>
    </source>
</reference>
<evidence type="ECO:0000256" key="6">
    <source>
        <dbReference type="ARBA" id="ARBA00022840"/>
    </source>
</evidence>
<dbReference type="PANTHER" id="PTHR10169:SF38">
    <property type="entry name" value="DNA TOPOISOMERASE 2"/>
    <property type="match status" value="1"/>
</dbReference>